<accession>A0ABZ2KSF3</accession>
<organism evidence="6 7">
    <name type="scientific">Pendulispora brunnea</name>
    <dbReference type="NCBI Taxonomy" id="2905690"/>
    <lineage>
        <taxon>Bacteria</taxon>
        <taxon>Pseudomonadati</taxon>
        <taxon>Myxococcota</taxon>
        <taxon>Myxococcia</taxon>
        <taxon>Myxococcales</taxon>
        <taxon>Sorangiineae</taxon>
        <taxon>Pendulisporaceae</taxon>
        <taxon>Pendulispora</taxon>
    </lineage>
</organism>
<dbReference type="InterPro" id="IPR005119">
    <property type="entry name" value="LysR_subst-bd"/>
</dbReference>
<dbReference type="PRINTS" id="PR00039">
    <property type="entry name" value="HTHLYSR"/>
</dbReference>
<protein>
    <submittedName>
        <fullName evidence="6">LysR family transcriptional regulator</fullName>
    </submittedName>
</protein>
<dbReference type="Pfam" id="PF00126">
    <property type="entry name" value="HTH_1"/>
    <property type="match status" value="1"/>
</dbReference>
<evidence type="ECO:0000259" key="5">
    <source>
        <dbReference type="PROSITE" id="PS50931"/>
    </source>
</evidence>
<dbReference type="Gene3D" id="1.10.10.10">
    <property type="entry name" value="Winged helix-like DNA-binding domain superfamily/Winged helix DNA-binding domain"/>
    <property type="match status" value="1"/>
</dbReference>
<dbReference type="PANTHER" id="PTHR30118">
    <property type="entry name" value="HTH-TYPE TRANSCRIPTIONAL REGULATOR LEUO-RELATED"/>
    <property type="match status" value="1"/>
</dbReference>
<keyword evidence="3" id="KW-0238">DNA-binding</keyword>
<dbReference type="Pfam" id="PF03466">
    <property type="entry name" value="LysR_substrate"/>
    <property type="match status" value="1"/>
</dbReference>
<proteinExistence type="inferred from homology"/>
<evidence type="ECO:0000256" key="1">
    <source>
        <dbReference type="ARBA" id="ARBA00009437"/>
    </source>
</evidence>
<evidence type="ECO:0000256" key="2">
    <source>
        <dbReference type="ARBA" id="ARBA00023015"/>
    </source>
</evidence>
<evidence type="ECO:0000256" key="4">
    <source>
        <dbReference type="ARBA" id="ARBA00023163"/>
    </source>
</evidence>
<keyword evidence="2" id="KW-0805">Transcription regulation</keyword>
<dbReference type="SUPFAM" id="SSF46785">
    <property type="entry name" value="Winged helix' DNA-binding domain"/>
    <property type="match status" value="1"/>
</dbReference>
<dbReference type="PROSITE" id="PS50931">
    <property type="entry name" value="HTH_LYSR"/>
    <property type="match status" value="1"/>
</dbReference>
<evidence type="ECO:0000313" key="6">
    <source>
        <dbReference type="EMBL" id="WXA99909.1"/>
    </source>
</evidence>
<gene>
    <name evidence="6" type="ORF">LZC95_24225</name>
</gene>
<feature type="domain" description="HTH lysR-type" evidence="5">
    <location>
        <begin position="12"/>
        <end position="69"/>
    </location>
</feature>
<dbReference type="InterPro" id="IPR036390">
    <property type="entry name" value="WH_DNA-bd_sf"/>
</dbReference>
<dbReference type="Gene3D" id="3.40.190.10">
    <property type="entry name" value="Periplasmic binding protein-like II"/>
    <property type="match status" value="2"/>
</dbReference>
<keyword evidence="7" id="KW-1185">Reference proteome</keyword>
<dbReference type="InterPro" id="IPR000847">
    <property type="entry name" value="LysR_HTH_N"/>
</dbReference>
<dbReference type="EMBL" id="CP089982">
    <property type="protein sequence ID" value="WXA99909.1"/>
    <property type="molecule type" value="Genomic_DNA"/>
</dbReference>
<dbReference type="RefSeq" id="WP_394850551.1">
    <property type="nucleotide sequence ID" value="NZ_CP089982.1"/>
</dbReference>
<sequence length="310" mass="34287">MSIIDHNHLGGLDLNLLVAFDALITERHVTRAAKRLGIGQSAMSHNLARLRDVFRDELFVRTERGMEATPRARALAVHVNAALAEVQASLKPGGAFDPATAERQFRIGIRDDLEVALIPPLLAHMQRAAPRVRVEVHQLDPDRLLEMIDGDRLDMAIGVFAQGRTIHKRRLLCRSDGYLCLFSREVHDPSKPLSVARYAALPHVRVSSRAECENAIDAALAKKRYERRVVLDTPHALGVPFALRQLHAIATLPRRAALVSAEALGLGTAEVPLTLSGYAIAMLWHASYDRDPAHRWLHDTTARIAGELAE</sequence>
<comment type="similarity">
    <text evidence="1">Belongs to the LysR transcriptional regulatory family.</text>
</comment>
<name>A0ABZ2KSF3_9BACT</name>
<evidence type="ECO:0000256" key="3">
    <source>
        <dbReference type="ARBA" id="ARBA00023125"/>
    </source>
</evidence>
<reference evidence="6 7" key="1">
    <citation type="submission" date="2021-12" db="EMBL/GenBank/DDBJ databases">
        <title>Discovery of the Pendulisporaceae a myxobacterial family with distinct sporulation behavior and unique specialized metabolism.</title>
        <authorList>
            <person name="Garcia R."/>
            <person name="Popoff A."/>
            <person name="Bader C.D."/>
            <person name="Loehr J."/>
            <person name="Walesch S."/>
            <person name="Walt C."/>
            <person name="Boldt J."/>
            <person name="Bunk B."/>
            <person name="Haeckl F.J.F.P.J."/>
            <person name="Gunesch A.P."/>
            <person name="Birkelbach J."/>
            <person name="Nuebel U."/>
            <person name="Pietschmann T."/>
            <person name="Bach T."/>
            <person name="Mueller R."/>
        </authorList>
    </citation>
    <scope>NUCLEOTIDE SEQUENCE [LARGE SCALE GENOMIC DNA]</scope>
    <source>
        <strain evidence="6 7">MSr12523</strain>
    </source>
</reference>
<dbReference type="InterPro" id="IPR036388">
    <property type="entry name" value="WH-like_DNA-bd_sf"/>
</dbReference>
<keyword evidence="4" id="KW-0804">Transcription</keyword>
<evidence type="ECO:0000313" key="7">
    <source>
        <dbReference type="Proteomes" id="UP001379533"/>
    </source>
</evidence>
<dbReference type="PANTHER" id="PTHR30118:SF15">
    <property type="entry name" value="TRANSCRIPTIONAL REGULATORY PROTEIN"/>
    <property type="match status" value="1"/>
</dbReference>
<dbReference type="Proteomes" id="UP001379533">
    <property type="component" value="Chromosome"/>
</dbReference>
<dbReference type="SUPFAM" id="SSF53850">
    <property type="entry name" value="Periplasmic binding protein-like II"/>
    <property type="match status" value="1"/>
</dbReference>
<dbReference type="InterPro" id="IPR050389">
    <property type="entry name" value="LysR-type_TF"/>
</dbReference>